<dbReference type="AlphaFoldDB" id="W8GEK7"/>
<accession>W8GEK7</accession>
<evidence type="ECO:0000313" key="14">
    <source>
        <dbReference type="Proteomes" id="UP000019450"/>
    </source>
</evidence>
<keyword evidence="9" id="KW-0067">ATP-binding</keyword>
<organism evidence="13 14">
    <name type="scientific">Candidatus Hepatoplasma crinochetorum Av</name>
    <dbReference type="NCBI Taxonomy" id="1427984"/>
    <lineage>
        <taxon>Bacteria</taxon>
        <taxon>Bacillati</taxon>
        <taxon>Mycoplasmatota</taxon>
        <taxon>Mollicutes</taxon>
        <taxon>Candidatus Hepatoplasmataceae</taxon>
        <taxon>Candidatus Hepatoplasma</taxon>
    </lineage>
</organism>
<dbReference type="Pfam" id="PF01300">
    <property type="entry name" value="Sua5_yciO_yrdC"/>
    <property type="match status" value="1"/>
</dbReference>
<dbReference type="GO" id="GO:0061710">
    <property type="term" value="F:L-threonylcarbamoyladenylate synthase"/>
    <property type="evidence" value="ECO:0007669"/>
    <property type="project" value="UniProtKB-EC"/>
</dbReference>
<proteinExistence type="inferred from homology"/>
<dbReference type="GO" id="GO:0006450">
    <property type="term" value="P:regulation of translational fidelity"/>
    <property type="evidence" value="ECO:0007669"/>
    <property type="project" value="TreeGrafter"/>
</dbReference>
<comment type="subcellular location">
    <subcellularLocation>
        <location evidence="1">Cytoplasm</location>
    </subcellularLocation>
</comment>
<sequence length="183" mass="21276">MKLLKINKLLNDLNNNKIIAMPTETVYGFFSLISLENLKNINKLKGRELEKPLQVFFLDFSQIEKYTKLSQFQKQILIQELPGNKSFLVPSSSFFKKLTNQNTILIRLPIWEQKILKNTKKVFEKINVPLFATSANLTNNKEFDNGKLIQNEFKINGFNKKIKAKKSSIIISLLEDKVEIIRN</sequence>
<reference evidence="13 14" key="1">
    <citation type="journal article" date="2014" name="Genome Biol. Evol.">
        <title>Phylogenomics of "Candidatus Hepatoplasma crinochetorum," a Lineage of Mollicutes Associated with Noninsect Arthropods.</title>
        <authorList>
            <person name="Leclercq S."/>
            <person name="Dittmer J."/>
            <person name="Bouchon D."/>
            <person name="Cordaux R."/>
        </authorList>
    </citation>
    <scope>NUCLEOTIDE SEQUENCE [LARGE SCALE GENOMIC DNA]</scope>
    <source>
        <strain evidence="13 14">Av</strain>
    </source>
</reference>
<dbReference type="EC" id="2.7.7.87" evidence="3"/>
<evidence type="ECO:0000256" key="1">
    <source>
        <dbReference type="ARBA" id="ARBA00004496"/>
    </source>
</evidence>
<dbReference type="RefSeq" id="WP_025208535.1">
    <property type="nucleotide sequence ID" value="NZ_CP006932.1"/>
</dbReference>
<comment type="catalytic activity">
    <reaction evidence="11">
        <text>L-threonine + hydrogencarbonate + ATP = L-threonylcarbamoyladenylate + diphosphate + H2O</text>
        <dbReference type="Rhea" id="RHEA:36407"/>
        <dbReference type="ChEBI" id="CHEBI:15377"/>
        <dbReference type="ChEBI" id="CHEBI:17544"/>
        <dbReference type="ChEBI" id="CHEBI:30616"/>
        <dbReference type="ChEBI" id="CHEBI:33019"/>
        <dbReference type="ChEBI" id="CHEBI:57926"/>
        <dbReference type="ChEBI" id="CHEBI:73682"/>
        <dbReference type="EC" id="2.7.7.87"/>
    </reaction>
</comment>
<evidence type="ECO:0000256" key="9">
    <source>
        <dbReference type="ARBA" id="ARBA00022840"/>
    </source>
</evidence>
<dbReference type="Proteomes" id="UP000019450">
    <property type="component" value="Chromosome"/>
</dbReference>
<dbReference type="InterPro" id="IPR006070">
    <property type="entry name" value="Sua5-like_dom"/>
</dbReference>
<name>W8GEK7_9MOLU</name>
<evidence type="ECO:0000313" key="13">
    <source>
        <dbReference type="EMBL" id="AHK22234.1"/>
    </source>
</evidence>
<gene>
    <name evidence="13" type="ORF">X271_00125</name>
</gene>
<dbReference type="STRING" id="1427984.X271_00125"/>
<comment type="similarity">
    <text evidence="2">Belongs to the SUA5 family.</text>
</comment>
<evidence type="ECO:0000256" key="6">
    <source>
        <dbReference type="ARBA" id="ARBA00022694"/>
    </source>
</evidence>
<dbReference type="InterPro" id="IPR050156">
    <property type="entry name" value="TC-AMP_synthase_SUA5"/>
</dbReference>
<protein>
    <recommendedName>
        <fullName evidence="10">L-threonylcarbamoyladenylate synthase</fullName>
        <ecNumber evidence="3">2.7.7.87</ecNumber>
    </recommendedName>
    <alternativeName>
        <fullName evidence="10">L-threonylcarbamoyladenylate synthase</fullName>
    </alternativeName>
</protein>
<keyword evidence="8" id="KW-0547">Nucleotide-binding</keyword>
<keyword evidence="5" id="KW-0808">Transferase</keyword>
<dbReference type="EMBL" id="CP006932">
    <property type="protein sequence ID" value="AHK22234.1"/>
    <property type="molecule type" value="Genomic_DNA"/>
</dbReference>
<dbReference type="GO" id="GO:0005524">
    <property type="term" value="F:ATP binding"/>
    <property type="evidence" value="ECO:0007669"/>
    <property type="project" value="UniProtKB-KW"/>
</dbReference>
<dbReference type="PANTHER" id="PTHR17490">
    <property type="entry name" value="SUA5"/>
    <property type="match status" value="1"/>
</dbReference>
<keyword evidence="14" id="KW-1185">Reference proteome</keyword>
<evidence type="ECO:0000256" key="3">
    <source>
        <dbReference type="ARBA" id="ARBA00012584"/>
    </source>
</evidence>
<evidence type="ECO:0000256" key="2">
    <source>
        <dbReference type="ARBA" id="ARBA00007663"/>
    </source>
</evidence>
<dbReference type="GO" id="GO:0008033">
    <property type="term" value="P:tRNA processing"/>
    <property type="evidence" value="ECO:0007669"/>
    <property type="project" value="UniProtKB-KW"/>
</dbReference>
<dbReference type="GO" id="GO:0000049">
    <property type="term" value="F:tRNA binding"/>
    <property type="evidence" value="ECO:0007669"/>
    <property type="project" value="TreeGrafter"/>
</dbReference>
<dbReference type="SUPFAM" id="SSF55821">
    <property type="entry name" value="YrdC/RibB"/>
    <property type="match status" value="1"/>
</dbReference>
<evidence type="ECO:0000256" key="5">
    <source>
        <dbReference type="ARBA" id="ARBA00022679"/>
    </source>
</evidence>
<feature type="domain" description="YrdC-like" evidence="12">
    <location>
        <begin position="3"/>
        <end position="183"/>
    </location>
</feature>
<evidence type="ECO:0000256" key="4">
    <source>
        <dbReference type="ARBA" id="ARBA00022490"/>
    </source>
</evidence>
<dbReference type="eggNOG" id="COG0009">
    <property type="taxonomic scope" value="Bacteria"/>
</dbReference>
<dbReference type="OrthoDB" id="9814580at2"/>
<evidence type="ECO:0000256" key="7">
    <source>
        <dbReference type="ARBA" id="ARBA00022695"/>
    </source>
</evidence>
<keyword evidence="7" id="KW-0548">Nucleotidyltransferase</keyword>
<dbReference type="Gene3D" id="3.90.870.10">
    <property type="entry name" value="DHBP synthase"/>
    <property type="match status" value="1"/>
</dbReference>
<dbReference type="HOGENOM" id="CLU_1472642_0_0_14"/>
<dbReference type="GO" id="GO:0003725">
    <property type="term" value="F:double-stranded RNA binding"/>
    <property type="evidence" value="ECO:0007669"/>
    <property type="project" value="InterPro"/>
</dbReference>
<evidence type="ECO:0000256" key="10">
    <source>
        <dbReference type="ARBA" id="ARBA00029774"/>
    </source>
</evidence>
<evidence type="ECO:0000256" key="11">
    <source>
        <dbReference type="ARBA" id="ARBA00048366"/>
    </source>
</evidence>
<dbReference type="InterPro" id="IPR017945">
    <property type="entry name" value="DHBP_synth_RibB-like_a/b_dom"/>
</dbReference>
<keyword evidence="4" id="KW-0963">Cytoplasm</keyword>
<evidence type="ECO:0000256" key="8">
    <source>
        <dbReference type="ARBA" id="ARBA00022741"/>
    </source>
</evidence>
<dbReference type="GO" id="GO:0005737">
    <property type="term" value="C:cytoplasm"/>
    <property type="evidence" value="ECO:0007669"/>
    <property type="project" value="UniProtKB-SubCell"/>
</dbReference>
<dbReference type="KEGG" id="hcr:X271_00125"/>
<dbReference type="PANTHER" id="PTHR17490:SF16">
    <property type="entry name" value="THREONYLCARBAMOYL-AMP SYNTHASE"/>
    <property type="match status" value="1"/>
</dbReference>
<evidence type="ECO:0000259" key="12">
    <source>
        <dbReference type="PROSITE" id="PS51163"/>
    </source>
</evidence>
<keyword evidence="6" id="KW-0819">tRNA processing</keyword>
<dbReference type="PROSITE" id="PS51163">
    <property type="entry name" value="YRDC"/>
    <property type="match status" value="1"/>
</dbReference>